<dbReference type="InterPro" id="IPR025109">
    <property type="entry name" value="DUF4031"/>
</dbReference>
<comment type="caution">
    <text evidence="3">The sequence shown here is derived from an EMBL/GenBank/DDBJ whole genome shotgun (WGS) entry which is preliminary data.</text>
</comment>
<evidence type="ECO:0000313" key="3">
    <source>
        <dbReference type="EMBL" id="MFD0724402.1"/>
    </source>
</evidence>
<sequence>MAVYVDNAVFPWRGRRWAHLMADDLDELHAFAARLGMPRHAFQDKRSVAHYDIDEATRMRALELGAIAVSRIGDRARMRAIIANARRQWSGHAASAPAVNATAGADAASD</sequence>
<gene>
    <name evidence="3" type="ORF">ACFQ0E_02200</name>
</gene>
<dbReference type="Proteomes" id="UP001597110">
    <property type="component" value="Unassembled WGS sequence"/>
</dbReference>
<evidence type="ECO:0000256" key="1">
    <source>
        <dbReference type="SAM" id="MobiDB-lite"/>
    </source>
</evidence>
<proteinExistence type="predicted"/>
<evidence type="ECO:0000259" key="2">
    <source>
        <dbReference type="Pfam" id="PF13223"/>
    </source>
</evidence>
<accession>A0ABW2Y7Q4</accession>
<keyword evidence="4" id="KW-1185">Reference proteome</keyword>
<feature type="domain" description="DUF4031" evidence="2">
    <location>
        <begin position="3"/>
        <end position="80"/>
    </location>
</feature>
<protein>
    <submittedName>
        <fullName evidence="3">DUF4031 domain-containing protein</fullName>
    </submittedName>
</protein>
<evidence type="ECO:0000313" key="4">
    <source>
        <dbReference type="Proteomes" id="UP001597110"/>
    </source>
</evidence>
<name>A0ABW2Y7Q4_9GAMM</name>
<dbReference type="EMBL" id="JBHTIF010000001">
    <property type="protein sequence ID" value="MFD0724402.1"/>
    <property type="molecule type" value="Genomic_DNA"/>
</dbReference>
<feature type="region of interest" description="Disordered" evidence="1">
    <location>
        <begin position="90"/>
        <end position="110"/>
    </location>
</feature>
<dbReference type="RefSeq" id="WP_386824001.1">
    <property type="nucleotide sequence ID" value="NZ_JBHTIF010000001.1"/>
</dbReference>
<organism evidence="3 4">
    <name type="scientific">Lysobacter brunescens</name>
    <dbReference type="NCBI Taxonomy" id="262323"/>
    <lineage>
        <taxon>Bacteria</taxon>
        <taxon>Pseudomonadati</taxon>
        <taxon>Pseudomonadota</taxon>
        <taxon>Gammaproteobacteria</taxon>
        <taxon>Lysobacterales</taxon>
        <taxon>Lysobacteraceae</taxon>
        <taxon>Lysobacter</taxon>
    </lineage>
</organism>
<dbReference type="Pfam" id="PF13223">
    <property type="entry name" value="DUF4031"/>
    <property type="match status" value="1"/>
</dbReference>
<reference evidence="4" key="1">
    <citation type="journal article" date="2019" name="Int. J. Syst. Evol. Microbiol.">
        <title>The Global Catalogue of Microorganisms (GCM) 10K type strain sequencing project: providing services to taxonomists for standard genome sequencing and annotation.</title>
        <authorList>
            <consortium name="The Broad Institute Genomics Platform"/>
            <consortium name="The Broad Institute Genome Sequencing Center for Infectious Disease"/>
            <person name="Wu L."/>
            <person name="Ma J."/>
        </authorList>
    </citation>
    <scope>NUCLEOTIDE SEQUENCE [LARGE SCALE GENOMIC DNA]</scope>
    <source>
        <strain evidence="4">CCUG 55585</strain>
    </source>
</reference>